<keyword evidence="6" id="KW-1185">Reference proteome</keyword>
<dbReference type="EMBL" id="BRVS01000003">
    <property type="protein sequence ID" value="GLB66316.1"/>
    <property type="molecule type" value="Genomic_DNA"/>
</dbReference>
<keyword evidence="2" id="KW-0479">Metal-binding</keyword>
<reference evidence="5 6" key="1">
    <citation type="journal article" date="2023" name="Int. J. Syst. Evol. Microbiol.">
        <title>Arthrobacter mangrovi sp. nov., an actinobacterium isolated from the rhizosphere of a mangrove.</title>
        <authorList>
            <person name="Hamada M."/>
            <person name="Saitou S."/>
            <person name="Enomoto N."/>
            <person name="Nanri K."/>
            <person name="Hidaka K."/>
            <person name="Miura T."/>
            <person name="Tamura T."/>
        </authorList>
    </citation>
    <scope>NUCLEOTIDE SEQUENCE [LARGE SCALE GENOMIC DNA]</scope>
    <source>
        <strain evidence="5 6">NBRC 112813</strain>
    </source>
</reference>
<evidence type="ECO:0000256" key="4">
    <source>
        <dbReference type="SAM" id="MobiDB-lite"/>
    </source>
</evidence>
<proteinExistence type="inferred from homology"/>
<dbReference type="PANTHER" id="PTHR30632:SF0">
    <property type="entry name" value="SULFATE-BINDING PROTEIN"/>
    <property type="match status" value="1"/>
</dbReference>
<dbReference type="NCBIfam" id="TIGR01256">
    <property type="entry name" value="modA"/>
    <property type="match status" value="1"/>
</dbReference>
<evidence type="ECO:0000313" key="5">
    <source>
        <dbReference type="EMBL" id="GLB66316.1"/>
    </source>
</evidence>
<feature type="compositionally biased region" description="Basic residues" evidence="4">
    <location>
        <begin position="1"/>
        <end position="10"/>
    </location>
</feature>
<dbReference type="PIRSF" id="PIRSF004846">
    <property type="entry name" value="ModA"/>
    <property type="match status" value="1"/>
</dbReference>
<comment type="similarity">
    <text evidence="1">Belongs to the bacterial solute-binding protein ModA family.</text>
</comment>
<feature type="region of interest" description="Disordered" evidence="4">
    <location>
        <begin position="1"/>
        <end position="29"/>
    </location>
</feature>
<name>A0ABQ5MQT9_9MICC</name>
<dbReference type="SUPFAM" id="SSF53850">
    <property type="entry name" value="Periplasmic binding protein-like II"/>
    <property type="match status" value="1"/>
</dbReference>
<dbReference type="Pfam" id="PF13531">
    <property type="entry name" value="SBP_bac_11"/>
    <property type="match status" value="1"/>
</dbReference>
<accession>A0ABQ5MQT9</accession>
<comment type="caution">
    <text evidence="5">The sequence shown here is derived from an EMBL/GenBank/DDBJ whole genome shotgun (WGS) entry which is preliminary data.</text>
</comment>
<evidence type="ECO:0000256" key="2">
    <source>
        <dbReference type="ARBA" id="ARBA00022723"/>
    </source>
</evidence>
<dbReference type="RefSeq" id="WP_264794480.1">
    <property type="nucleotide sequence ID" value="NZ_BRVS01000003.1"/>
</dbReference>
<evidence type="ECO:0000256" key="3">
    <source>
        <dbReference type="ARBA" id="ARBA00022729"/>
    </source>
</evidence>
<evidence type="ECO:0000256" key="1">
    <source>
        <dbReference type="ARBA" id="ARBA00009175"/>
    </source>
</evidence>
<sequence length="289" mass="29325">MRARNLRRRSGGLVRVGGPGRPDGRRPRRSLRTAVLAAAAAGPLLLSGCADTPDQPPAGTSGGTVLTVYAAASLAEPFTELARSFEAAEPGTSVRLNFAGSSELATQILEGAPADVFAAADTATMQRVQDAGELYGGPRDFASNVPALVVPAGNPAGIGGLPDLGNDGVAVVMCAEQVPCGAAARRLAAANSVTIRPVSEESSVTAVLAKVRAGEADAGLVYRTDAVRAGREVESIPVDHADRAAVIYPIAATKGGGGSDRSALAEDFVQYVAGREGREVLARAGFGKP</sequence>
<organism evidence="5 6">
    <name type="scientific">Arthrobacter mangrovi</name>
    <dbReference type="NCBI Taxonomy" id="2966350"/>
    <lineage>
        <taxon>Bacteria</taxon>
        <taxon>Bacillati</taxon>
        <taxon>Actinomycetota</taxon>
        <taxon>Actinomycetes</taxon>
        <taxon>Micrococcales</taxon>
        <taxon>Micrococcaceae</taxon>
        <taxon>Arthrobacter</taxon>
    </lineage>
</organism>
<dbReference type="PANTHER" id="PTHR30632">
    <property type="entry name" value="MOLYBDATE-BINDING PERIPLASMIC PROTEIN"/>
    <property type="match status" value="1"/>
</dbReference>
<dbReference type="Gene3D" id="3.40.190.10">
    <property type="entry name" value="Periplasmic binding protein-like II"/>
    <property type="match status" value="2"/>
</dbReference>
<dbReference type="InterPro" id="IPR005950">
    <property type="entry name" value="ModA"/>
</dbReference>
<protein>
    <submittedName>
        <fullName evidence="5">Molybdate-binding protein</fullName>
    </submittedName>
</protein>
<evidence type="ECO:0000313" key="6">
    <source>
        <dbReference type="Proteomes" id="UP001209654"/>
    </source>
</evidence>
<dbReference type="InterPro" id="IPR050682">
    <property type="entry name" value="ModA/WtpA"/>
</dbReference>
<dbReference type="Proteomes" id="UP001209654">
    <property type="component" value="Unassembled WGS sequence"/>
</dbReference>
<gene>
    <name evidence="5" type="primary">modA</name>
    <name evidence="5" type="ORF">AHIS1636_07550</name>
</gene>
<keyword evidence="3" id="KW-0732">Signal</keyword>